<dbReference type="PANTHER" id="PTHR30075:SF2">
    <property type="entry name" value="GLYCINE--TRNA LIGASE, CHLOROPLASTIC_MITOCHONDRIAL 2"/>
    <property type="match status" value="1"/>
</dbReference>
<comment type="subcellular location">
    <subcellularLocation>
        <location evidence="1 11">Cytoplasm</location>
    </subcellularLocation>
</comment>
<keyword evidence="4 11" id="KW-0963">Cytoplasm</keyword>
<comment type="similarity">
    <text evidence="2 11">Belongs to the class-II aminoacyl-tRNA synthetase family.</text>
</comment>
<evidence type="ECO:0000256" key="5">
    <source>
        <dbReference type="ARBA" id="ARBA00022598"/>
    </source>
</evidence>
<evidence type="ECO:0000313" key="14">
    <source>
        <dbReference type="Proteomes" id="UP000008632"/>
    </source>
</evidence>
<reference evidence="13 14" key="1">
    <citation type="submission" date="2011-01" db="EMBL/GenBank/DDBJ databases">
        <title>Complete sequence of Pseudoxanthomonas suwonensis 11-1.</title>
        <authorList>
            <consortium name="US DOE Joint Genome Institute"/>
            <person name="Lucas S."/>
            <person name="Copeland A."/>
            <person name="Lapidus A."/>
            <person name="Cheng J.-F."/>
            <person name="Goodwin L."/>
            <person name="Pitluck S."/>
            <person name="Teshima H."/>
            <person name="Detter J.C."/>
            <person name="Han C."/>
            <person name="Tapia R."/>
            <person name="Land M."/>
            <person name="Hauser L."/>
            <person name="Kyrpides N."/>
            <person name="Ivanova N."/>
            <person name="Ovchinnikova G."/>
            <person name="Siebers A.K."/>
            <person name="Allgaier M."/>
            <person name="Thelen M.P."/>
            <person name="Hugenholtz P."/>
            <person name="Gladden J."/>
            <person name="Woyke T."/>
        </authorList>
    </citation>
    <scope>NUCLEOTIDE SEQUENCE [LARGE SCALE GENOMIC DNA]</scope>
    <source>
        <strain evidence="14">11-1</strain>
    </source>
</reference>
<dbReference type="PROSITE" id="PS50861">
    <property type="entry name" value="AA_TRNA_LIGASE_II_GLYAB"/>
    <property type="match status" value="1"/>
</dbReference>
<dbReference type="PRINTS" id="PR01045">
    <property type="entry name" value="TRNASYNTHGB"/>
</dbReference>
<evidence type="ECO:0000256" key="11">
    <source>
        <dbReference type="HAMAP-Rule" id="MF_00255"/>
    </source>
</evidence>
<dbReference type="GO" id="GO:0006420">
    <property type="term" value="P:arginyl-tRNA aminoacylation"/>
    <property type="evidence" value="ECO:0007669"/>
    <property type="project" value="InterPro"/>
</dbReference>
<keyword evidence="8 11" id="KW-0648">Protein biosynthesis</keyword>
<dbReference type="Pfam" id="PF02092">
    <property type="entry name" value="tRNA_synt_2f"/>
    <property type="match status" value="1"/>
</dbReference>
<organism evidence="13 14">
    <name type="scientific">Pseudoxanthomonas suwonensis (strain 11-1)</name>
    <dbReference type="NCBI Taxonomy" id="743721"/>
    <lineage>
        <taxon>Bacteria</taxon>
        <taxon>Pseudomonadati</taxon>
        <taxon>Pseudomonadota</taxon>
        <taxon>Gammaproteobacteria</taxon>
        <taxon>Lysobacterales</taxon>
        <taxon>Lysobacteraceae</taxon>
        <taxon>Pseudoxanthomonas</taxon>
    </lineage>
</organism>
<dbReference type="GO" id="GO:0005829">
    <property type="term" value="C:cytosol"/>
    <property type="evidence" value="ECO:0007669"/>
    <property type="project" value="TreeGrafter"/>
</dbReference>
<dbReference type="AlphaFoldDB" id="E6WX88"/>
<dbReference type="GO" id="GO:0006426">
    <property type="term" value="P:glycyl-tRNA aminoacylation"/>
    <property type="evidence" value="ECO:0007669"/>
    <property type="project" value="UniProtKB-UniRule"/>
</dbReference>
<dbReference type="eggNOG" id="COG0751">
    <property type="taxonomic scope" value="Bacteria"/>
</dbReference>
<comment type="catalytic activity">
    <reaction evidence="10 11">
        <text>tRNA(Gly) + glycine + ATP = glycyl-tRNA(Gly) + AMP + diphosphate</text>
        <dbReference type="Rhea" id="RHEA:16013"/>
        <dbReference type="Rhea" id="RHEA-COMP:9664"/>
        <dbReference type="Rhea" id="RHEA-COMP:9683"/>
        <dbReference type="ChEBI" id="CHEBI:30616"/>
        <dbReference type="ChEBI" id="CHEBI:33019"/>
        <dbReference type="ChEBI" id="CHEBI:57305"/>
        <dbReference type="ChEBI" id="CHEBI:78442"/>
        <dbReference type="ChEBI" id="CHEBI:78522"/>
        <dbReference type="ChEBI" id="CHEBI:456215"/>
        <dbReference type="EC" id="6.1.1.14"/>
    </reaction>
</comment>
<dbReference type="EMBL" id="CP002446">
    <property type="protein sequence ID" value="ADV28787.1"/>
    <property type="molecule type" value="Genomic_DNA"/>
</dbReference>
<evidence type="ECO:0000256" key="10">
    <source>
        <dbReference type="ARBA" id="ARBA00047937"/>
    </source>
</evidence>
<dbReference type="HOGENOM" id="CLU_007220_2_2_6"/>
<dbReference type="SUPFAM" id="SSF109604">
    <property type="entry name" value="HD-domain/PDEase-like"/>
    <property type="match status" value="1"/>
</dbReference>
<dbReference type="RefSeq" id="WP_013536612.1">
    <property type="nucleotide sequence ID" value="NC_014924.1"/>
</dbReference>
<evidence type="ECO:0000256" key="8">
    <source>
        <dbReference type="ARBA" id="ARBA00022917"/>
    </source>
</evidence>
<keyword evidence="5 11" id="KW-0436">Ligase</keyword>
<dbReference type="GO" id="GO:0004814">
    <property type="term" value="F:arginine-tRNA ligase activity"/>
    <property type="evidence" value="ECO:0007669"/>
    <property type="project" value="InterPro"/>
</dbReference>
<proteinExistence type="inferred from homology"/>
<keyword evidence="14" id="KW-1185">Reference proteome</keyword>
<dbReference type="STRING" id="743721.Psesu_2963"/>
<dbReference type="PANTHER" id="PTHR30075">
    <property type="entry name" value="GLYCYL-TRNA SYNTHETASE"/>
    <property type="match status" value="1"/>
</dbReference>
<evidence type="ECO:0000256" key="6">
    <source>
        <dbReference type="ARBA" id="ARBA00022741"/>
    </source>
</evidence>
<dbReference type="InterPro" id="IPR015944">
    <property type="entry name" value="Gly-tRNA-synth_bsu"/>
</dbReference>
<dbReference type="GO" id="GO:0004820">
    <property type="term" value="F:glycine-tRNA ligase activity"/>
    <property type="evidence" value="ECO:0007669"/>
    <property type="project" value="UniProtKB-UniRule"/>
</dbReference>
<dbReference type="HAMAP" id="MF_00255">
    <property type="entry name" value="Gly_tRNA_synth_beta"/>
    <property type="match status" value="1"/>
</dbReference>
<dbReference type="Pfam" id="PF05746">
    <property type="entry name" value="DALR_1"/>
    <property type="match status" value="1"/>
</dbReference>
<keyword evidence="6 11" id="KW-0547">Nucleotide-binding</keyword>
<gene>
    <name evidence="11" type="primary">glyS</name>
    <name evidence="13" type="ordered locus">Psesu_2963</name>
</gene>
<feature type="domain" description="DALR anticodon binding" evidence="12">
    <location>
        <begin position="615"/>
        <end position="710"/>
    </location>
</feature>
<evidence type="ECO:0000259" key="12">
    <source>
        <dbReference type="Pfam" id="PF05746"/>
    </source>
</evidence>
<evidence type="ECO:0000256" key="2">
    <source>
        <dbReference type="ARBA" id="ARBA00008226"/>
    </source>
</evidence>
<keyword evidence="9 11" id="KW-0030">Aminoacyl-tRNA synthetase</keyword>
<dbReference type="EC" id="6.1.1.14" evidence="11"/>
<evidence type="ECO:0000256" key="4">
    <source>
        <dbReference type="ARBA" id="ARBA00022490"/>
    </source>
</evidence>
<evidence type="ECO:0000313" key="13">
    <source>
        <dbReference type="EMBL" id="ADV28787.1"/>
    </source>
</evidence>
<name>E6WX88_PSEUU</name>
<dbReference type="NCBIfam" id="TIGR00211">
    <property type="entry name" value="glyS"/>
    <property type="match status" value="1"/>
</dbReference>
<dbReference type="InterPro" id="IPR006194">
    <property type="entry name" value="Gly-tRNA-synth_heterodimer"/>
</dbReference>
<comment type="subunit">
    <text evidence="3 11">Tetramer of two alpha and two beta subunits.</text>
</comment>
<dbReference type="Proteomes" id="UP000008632">
    <property type="component" value="Chromosome"/>
</dbReference>
<sequence length="724" mass="77880">MSKQLPLLIELGTEELPVKALPGLAQAFFDGVVAALQKRGVAVDATGARPLYTPRRLAVLLPGVAVEQPEQHSEVLGPYLNIALDAEGKPTRALEGFAAKAGVEWTALERTSDAKGERFVHRSVKPGARTAELLPEVVSEAIAGMPVPKPMRWGGHDYAFARPVHWLVLLLGNEVVPAQVLGVASGRSSRGHRFEHDQAVEFAAPGDYIEALRAARVLVDPAERRARIVEQAEQAAARAGGSARITEDNLEQVVCLTEWPAAVLCSFERDFLAVPQEALIETMEINQKFFPVLDAAGKLTEYFIGTANIESRDVAEVSKGYERVIRPRFADARFFFDEDLKQGLVAMGEGLKTVTYQAKLGTVADKVARVAALAEAIAPQVGADPAQARRAAELAKNDLQSRMVNEFPELQGIAGRHYALAAGEPQEVALAIDEAYMPRFSGDAIASSRLGQVLAIAERLDTLAGGFAAGLKPTGNKDPFALRRNALGLARTLIESGFELDLLRLLEASLARIQHHIQLVQDNQAIAAIKSAQASGIETNKKLPPKQPVDIEALGPELYDFILDRLRGYYADKGVPAAHFNAVAELKPASLADLDTRIAAIGTFAALPEADALAAANKRIGNILKKADIAIPAMEDPALFAEDAERALGEAVEAALGDTDGPLQQHDYVRVLERLARVRPQVDAFFDQVMVNAEDPAVRGNRLALLKRLADRFGAVAAIGHLSA</sequence>
<dbReference type="InterPro" id="IPR008909">
    <property type="entry name" value="DALR_anticod-bd"/>
</dbReference>
<keyword evidence="7 11" id="KW-0067">ATP-binding</keyword>
<dbReference type="KEGG" id="psu:Psesu_2963"/>
<dbReference type="GO" id="GO:0005524">
    <property type="term" value="F:ATP binding"/>
    <property type="evidence" value="ECO:0007669"/>
    <property type="project" value="UniProtKB-UniRule"/>
</dbReference>
<dbReference type="OrthoDB" id="9775440at2"/>
<evidence type="ECO:0000256" key="7">
    <source>
        <dbReference type="ARBA" id="ARBA00022840"/>
    </source>
</evidence>
<accession>E6WX88</accession>
<protein>
    <recommendedName>
        <fullName evidence="11">Glycine--tRNA ligase beta subunit</fullName>
        <ecNumber evidence="11">6.1.1.14</ecNumber>
    </recommendedName>
    <alternativeName>
        <fullName evidence="11">Glycyl-tRNA synthetase beta subunit</fullName>
        <shortName evidence="11">GlyRS</shortName>
    </alternativeName>
</protein>
<evidence type="ECO:0000256" key="9">
    <source>
        <dbReference type="ARBA" id="ARBA00023146"/>
    </source>
</evidence>
<evidence type="ECO:0000256" key="1">
    <source>
        <dbReference type="ARBA" id="ARBA00004496"/>
    </source>
</evidence>
<evidence type="ECO:0000256" key="3">
    <source>
        <dbReference type="ARBA" id="ARBA00011209"/>
    </source>
</evidence>